<feature type="transmembrane region" description="Helical" evidence="1">
    <location>
        <begin position="49"/>
        <end position="71"/>
    </location>
</feature>
<dbReference type="EMBL" id="JQ989271">
    <property type="protein sequence ID" value="AFU92118.1"/>
    <property type="molecule type" value="Genomic_RNA"/>
</dbReference>
<protein>
    <submittedName>
        <fullName evidence="2">Non-structural protein NS7a</fullName>
    </submittedName>
</protein>
<keyword evidence="1" id="KW-1133">Transmembrane helix</keyword>
<evidence type="ECO:0000313" key="3">
    <source>
        <dbReference type="Proteomes" id="UP000162430"/>
    </source>
</evidence>
<keyword evidence="1" id="KW-0472">Membrane</keyword>
<organism evidence="2 3">
    <name type="scientific">Rousettus bat coronavirus HKU10</name>
    <dbReference type="NCBI Taxonomy" id="1241933"/>
    <lineage>
        <taxon>Viruses</taxon>
        <taxon>Riboviria</taxon>
        <taxon>Orthornavirae</taxon>
        <taxon>Pisuviricota</taxon>
        <taxon>Pisoniviricetes</taxon>
        <taxon>Nidovirales</taxon>
        <taxon>Cornidovirineae</taxon>
        <taxon>Coronaviridae</taxon>
        <taxon>Orthocoronavirinae</taxon>
        <taxon>Alphacoronavirus</taxon>
        <taxon>Decacovirus</taxon>
        <taxon>Alphacoronavirus rousetti</taxon>
        <taxon>Bat coronavirus HKU10</taxon>
    </lineage>
</organism>
<name>K4JZV0_9ALPC</name>
<dbReference type="Proteomes" id="UP000162430">
    <property type="component" value="Genome"/>
</dbReference>
<evidence type="ECO:0000256" key="1">
    <source>
        <dbReference type="SAM" id="Phobius"/>
    </source>
</evidence>
<reference evidence="2 3" key="1">
    <citation type="journal article" date="2012" name="J. Virol.">
        <title>Recent Transmission of a Novel Alphacoronavirus, Bat Coronavirus HKU10, from Leschenault's Rousettes to Pomona Leaf-Nosed Bats: First Evidence of Interspecies Transmission of Coronavirus between Bats of Different Suborders.</title>
        <authorList>
            <person name="Lau S.K."/>
            <person name="Li K.S."/>
            <person name="Tsang A.K."/>
            <person name="Shek C.T."/>
            <person name="Wang M."/>
            <person name="Choi G.K."/>
            <person name="Guo R."/>
            <person name="Wong B.H."/>
            <person name="Poon R.W."/>
            <person name="Lam C.S."/>
            <person name="Wang S.Y."/>
            <person name="Fan R.Y."/>
            <person name="Chan K.H."/>
            <person name="Zheng B.J."/>
            <person name="Woo P.C."/>
            <person name="Yuen K.Y."/>
        </authorList>
    </citation>
    <scope>NUCLEOTIDE SEQUENCE [LARGE SCALE GENOMIC DNA]</scope>
    <source>
        <strain evidence="2">175A</strain>
    </source>
</reference>
<gene>
    <name evidence="2" type="primary">NS7a</name>
</gene>
<proteinExistence type="predicted"/>
<sequence>MHVLIIIICFYLQCFLWALQPLFEACAYHWPVCVYVPSTISYCYSVLGFSLLVIGCLFSALVLDVLELIALKCLLVCRFLN</sequence>
<accession>K4JZV0</accession>
<evidence type="ECO:0000313" key="2">
    <source>
        <dbReference type="EMBL" id="AFU92118.1"/>
    </source>
</evidence>
<keyword evidence="1" id="KW-0812">Transmembrane</keyword>